<dbReference type="GeneTree" id="ENSGT00730000111690"/>
<dbReference type="Ensembl" id="ENSGACT00000062898.1">
    <property type="protein sequence ID" value="ENSGACP00000032798.1"/>
    <property type="gene ID" value="ENSGACG00000026190.1"/>
</dbReference>
<protein>
    <submittedName>
        <fullName evidence="1">Uncharacterized protein</fullName>
    </submittedName>
</protein>
<dbReference type="PANTHER" id="PTHR38706">
    <property type="entry name" value="SI:CH211-198C19.1-RELATED"/>
    <property type="match status" value="1"/>
</dbReference>
<reference evidence="1" key="3">
    <citation type="submission" date="2025-09" db="UniProtKB">
        <authorList>
            <consortium name="Ensembl"/>
        </authorList>
    </citation>
    <scope>IDENTIFICATION</scope>
</reference>
<sequence>MVRSLNSINDLKKIPFGQSVPICSLLLLYWFANAVDIEGNDTMTLTFNPDNRDYGSHHYGNYEGLLDPLPWGNSYKYYTIGSLNQDSEMSLPHYVVSPPATVYGERNRDRIIVRITQPNTGMRAVQRIDQVYITQHIDNEGEYDPDHTYRITANLLREIRRFSVGQNQQRLLQLRNHFGSNNSRWCKPR</sequence>
<dbReference type="Proteomes" id="UP000007635">
    <property type="component" value="Chromosome XI"/>
</dbReference>
<organism evidence="1 2">
    <name type="scientific">Gasterosteus aculeatus aculeatus</name>
    <name type="common">three-spined stickleback</name>
    <dbReference type="NCBI Taxonomy" id="481459"/>
    <lineage>
        <taxon>Eukaryota</taxon>
        <taxon>Metazoa</taxon>
        <taxon>Chordata</taxon>
        <taxon>Craniata</taxon>
        <taxon>Vertebrata</taxon>
        <taxon>Euteleostomi</taxon>
        <taxon>Actinopterygii</taxon>
        <taxon>Neopterygii</taxon>
        <taxon>Teleostei</taxon>
        <taxon>Neoteleostei</taxon>
        <taxon>Acanthomorphata</taxon>
        <taxon>Eupercaria</taxon>
        <taxon>Perciformes</taxon>
        <taxon>Cottioidei</taxon>
        <taxon>Gasterosteales</taxon>
        <taxon>Gasterosteidae</taxon>
        <taxon>Gasterosteus</taxon>
    </lineage>
</organism>
<proteinExistence type="predicted"/>
<evidence type="ECO:0000313" key="2">
    <source>
        <dbReference type="Proteomes" id="UP000007635"/>
    </source>
</evidence>
<dbReference type="AlphaFoldDB" id="A0AAQ4P4B0"/>
<reference evidence="1 2" key="1">
    <citation type="journal article" date="2021" name="G3 (Bethesda)">
        <title>Improved contiguity of the threespine stickleback genome using long-read sequencing.</title>
        <authorList>
            <person name="Nath S."/>
            <person name="Shaw D.E."/>
            <person name="White M.A."/>
        </authorList>
    </citation>
    <scope>NUCLEOTIDE SEQUENCE [LARGE SCALE GENOMIC DNA]</scope>
    <source>
        <strain evidence="1 2">Lake Benthic</strain>
    </source>
</reference>
<name>A0AAQ4P4B0_GASAC</name>
<evidence type="ECO:0000313" key="1">
    <source>
        <dbReference type="Ensembl" id="ENSGACP00000032798.1"/>
    </source>
</evidence>
<reference evidence="1" key="2">
    <citation type="submission" date="2025-08" db="UniProtKB">
        <authorList>
            <consortium name="Ensembl"/>
        </authorList>
    </citation>
    <scope>IDENTIFICATION</scope>
</reference>
<accession>A0AAQ4P4B0</accession>
<keyword evidence="2" id="KW-1185">Reference proteome</keyword>
<dbReference type="PANTHER" id="PTHR38706:SF2">
    <property type="match status" value="1"/>
</dbReference>